<dbReference type="SMR" id="A0A194VHT3"/>
<sequence length="105" mass="11514">MAKTADLEINTDALTLSELLDIDKQVIQALTFLNTKGVTHGNLNPSTIFIVLRSKDAIVIKIGDLRPTSNPSGLTAISEDHFRTFGHLESSLWSSHLVFPSILEI</sequence>
<protein>
    <submittedName>
        <fullName evidence="2">Mitogen-activated protein kinase 4</fullName>
    </submittedName>
</protein>
<dbReference type="GO" id="GO:0004672">
    <property type="term" value="F:protein kinase activity"/>
    <property type="evidence" value="ECO:0007669"/>
    <property type="project" value="InterPro"/>
</dbReference>
<reference evidence="2" key="1">
    <citation type="submission" date="2014-12" db="EMBL/GenBank/DDBJ databases">
        <title>Genome Sequence of Valsa Canker Pathogens Uncovers a Specific Adaption of Colonization on Woody Bark.</title>
        <authorList>
            <person name="Yin Z."/>
            <person name="Liu H."/>
            <person name="Gao X."/>
            <person name="Li Z."/>
            <person name="Song N."/>
            <person name="Ke X."/>
            <person name="Dai Q."/>
            <person name="Wu Y."/>
            <person name="Sun Y."/>
            <person name="Xu J.-R."/>
            <person name="Kang Z.K."/>
            <person name="Wang L."/>
            <person name="Huang L."/>
        </authorList>
    </citation>
    <scope>NUCLEOTIDE SEQUENCE [LARGE SCALE GENOMIC DNA]</scope>
    <source>
        <strain evidence="2">03-8</strain>
    </source>
</reference>
<dbReference type="InterPro" id="IPR000719">
    <property type="entry name" value="Prot_kinase_dom"/>
</dbReference>
<dbReference type="Proteomes" id="UP000078559">
    <property type="component" value="Unassembled WGS sequence"/>
</dbReference>
<organism evidence="2 3">
    <name type="scientific">Cytospora mali</name>
    <name type="common">Apple Valsa canker fungus</name>
    <name type="synonym">Valsa mali</name>
    <dbReference type="NCBI Taxonomy" id="578113"/>
    <lineage>
        <taxon>Eukaryota</taxon>
        <taxon>Fungi</taxon>
        <taxon>Dikarya</taxon>
        <taxon>Ascomycota</taxon>
        <taxon>Pezizomycotina</taxon>
        <taxon>Sordariomycetes</taxon>
        <taxon>Sordariomycetidae</taxon>
        <taxon>Diaporthales</taxon>
        <taxon>Cytosporaceae</taxon>
        <taxon>Cytospora</taxon>
    </lineage>
</organism>
<gene>
    <name evidence="2" type="ORF">VM1G_12006</name>
</gene>
<accession>A0A194VHT3</accession>
<dbReference type="EMBL" id="KN796113">
    <property type="protein sequence ID" value="KUI63450.1"/>
    <property type="molecule type" value="Genomic_DNA"/>
</dbReference>
<evidence type="ECO:0000313" key="2">
    <source>
        <dbReference type="EMBL" id="KUI63450.1"/>
    </source>
</evidence>
<dbReference type="Gene3D" id="1.10.510.10">
    <property type="entry name" value="Transferase(Phosphotransferase) domain 1"/>
    <property type="match status" value="1"/>
</dbReference>
<evidence type="ECO:0000313" key="3">
    <source>
        <dbReference type="Proteomes" id="UP000078559"/>
    </source>
</evidence>
<keyword evidence="3" id="KW-1185">Reference proteome</keyword>
<evidence type="ECO:0000259" key="1">
    <source>
        <dbReference type="PROSITE" id="PS50011"/>
    </source>
</evidence>
<dbReference type="PROSITE" id="PS50011">
    <property type="entry name" value="PROTEIN_KINASE_DOM"/>
    <property type="match status" value="1"/>
</dbReference>
<dbReference type="InterPro" id="IPR011009">
    <property type="entry name" value="Kinase-like_dom_sf"/>
</dbReference>
<proteinExistence type="predicted"/>
<feature type="domain" description="Protein kinase" evidence="1">
    <location>
        <begin position="1"/>
        <end position="105"/>
    </location>
</feature>
<dbReference type="OrthoDB" id="5979581at2759"/>
<name>A0A194VHT3_CYTMA</name>
<keyword evidence="2" id="KW-0418">Kinase</keyword>
<dbReference type="GO" id="GO:0005524">
    <property type="term" value="F:ATP binding"/>
    <property type="evidence" value="ECO:0007669"/>
    <property type="project" value="InterPro"/>
</dbReference>
<keyword evidence="2" id="KW-0808">Transferase</keyword>
<dbReference type="SUPFAM" id="SSF56112">
    <property type="entry name" value="Protein kinase-like (PK-like)"/>
    <property type="match status" value="1"/>
</dbReference>
<dbReference type="AlphaFoldDB" id="A0A194VHT3"/>